<dbReference type="OrthoDB" id="3578550at2"/>
<dbReference type="SUPFAM" id="SSF54427">
    <property type="entry name" value="NTF2-like"/>
    <property type="match status" value="1"/>
</dbReference>
<dbReference type="RefSeq" id="WP_111650442.1">
    <property type="nucleotide sequence ID" value="NZ_JACHWI010000007.1"/>
</dbReference>
<evidence type="ECO:0000259" key="1">
    <source>
        <dbReference type="Pfam" id="PF14534"/>
    </source>
</evidence>
<name>A0A327ZAW7_9ACTN</name>
<evidence type="ECO:0000313" key="2">
    <source>
        <dbReference type="EMBL" id="RAK36633.1"/>
    </source>
</evidence>
<dbReference type="AlphaFoldDB" id="A0A327ZAW7"/>
<comment type="caution">
    <text evidence="2">The sequence shown here is derived from an EMBL/GenBank/DDBJ whole genome shotgun (WGS) entry which is preliminary data.</text>
</comment>
<reference evidence="2 3" key="1">
    <citation type="submission" date="2018-06" db="EMBL/GenBank/DDBJ databases">
        <title>Genomic Encyclopedia of Type Strains, Phase III (KMG-III): the genomes of soil and plant-associated and newly described type strains.</title>
        <authorList>
            <person name="Whitman W."/>
        </authorList>
    </citation>
    <scope>NUCLEOTIDE SEQUENCE [LARGE SCALE GENOMIC DNA]</scope>
    <source>
        <strain evidence="2 3">CGMCC 4.7090</strain>
    </source>
</reference>
<gene>
    <name evidence="2" type="ORF">B0I29_108223</name>
</gene>
<dbReference type="Proteomes" id="UP000249341">
    <property type="component" value="Unassembled WGS sequence"/>
</dbReference>
<dbReference type="EMBL" id="QLMJ01000008">
    <property type="protein sequence ID" value="RAK36633.1"/>
    <property type="molecule type" value="Genomic_DNA"/>
</dbReference>
<sequence>MPDLSRDPGESAAGDPVAALRDAERRLQQAQLTSDVEVLDQLIDDRLVFTGPDGNLYSKQDDLHLHRSGQQSMTRVHEEDLHVLVVASTGVTWFLGTVEGSTAGVPFAARVRYTRTWIHTDSHGWRLIAAHVGPAEADSVAATGGS</sequence>
<feature type="domain" description="DUF4440" evidence="1">
    <location>
        <begin position="20"/>
        <end position="127"/>
    </location>
</feature>
<dbReference type="InterPro" id="IPR027843">
    <property type="entry name" value="DUF4440"/>
</dbReference>
<keyword evidence="3" id="KW-1185">Reference proteome</keyword>
<accession>A0A327ZAW7</accession>
<organism evidence="2 3">
    <name type="scientific">Actinoplanes lutulentus</name>
    <dbReference type="NCBI Taxonomy" id="1287878"/>
    <lineage>
        <taxon>Bacteria</taxon>
        <taxon>Bacillati</taxon>
        <taxon>Actinomycetota</taxon>
        <taxon>Actinomycetes</taxon>
        <taxon>Micromonosporales</taxon>
        <taxon>Micromonosporaceae</taxon>
        <taxon>Actinoplanes</taxon>
    </lineage>
</organism>
<dbReference type="InterPro" id="IPR032710">
    <property type="entry name" value="NTF2-like_dom_sf"/>
</dbReference>
<evidence type="ECO:0000313" key="3">
    <source>
        <dbReference type="Proteomes" id="UP000249341"/>
    </source>
</evidence>
<proteinExistence type="predicted"/>
<dbReference type="Gene3D" id="3.10.450.50">
    <property type="match status" value="1"/>
</dbReference>
<protein>
    <submittedName>
        <fullName evidence="2">Uncharacterized protein DUF4440</fullName>
    </submittedName>
</protein>
<dbReference type="Pfam" id="PF14534">
    <property type="entry name" value="DUF4440"/>
    <property type="match status" value="1"/>
</dbReference>